<dbReference type="Pfam" id="PF00023">
    <property type="entry name" value="Ank"/>
    <property type="match status" value="1"/>
</dbReference>
<accession>A0A9N9MSD1</accession>
<evidence type="ECO:0000313" key="4">
    <source>
        <dbReference type="EMBL" id="CAG9768875.1"/>
    </source>
</evidence>
<dbReference type="OrthoDB" id="341259at2759"/>
<organism evidence="4 5">
    <name type="scientific">Ceutorhynchus assimilis</name>
    <name type="common">cabbage seed weevil</name>
    <dbReference type="NCBI Taxonomy" id="467358"/>
    <lineage>
        <taxon>Eukaryota</taxon>
        <taxon>Metazoa</taxon>
        <taxon>Ecdysozoa</taxon>
        <taxon>Arthropoda</taxon>
        <taxon>Hexapoda</taxon>
        <taxon>Insecta</taxon>
        <taxon>Pterygota</taxon>
        <taxon>Neoptera</taxon>
        <taxon>Endopterygota</taxon>
        <taxon>Coleoptera</taxon>
        <taxon>Polyphaga</taxon>
        <taxon>Cucujiformia</taxon>
        <taxon>Curculionidae</taxon>
        <taxon>Ceutorhynchinae</taxon>
        <taxon>Ceutorhynchus</taxon>
    </lineage>
</organism>
<name>A0A9N9MSD1_9CUCU</name>
<dbReference type="PANTHER" id="PTHR24126">
    <property type="entry name" value="ANKYRIN REPEAT, PH AND SEC7 DOMAIN CONTAINING PROTEIN SECG-RELATED"/>
    <property type="match status" value="1"/>
</dbReference>
<dbReference type="PRINTS" id="PR01415">
    <property type="entry name" value="ANKYRIN"/>
</dbReference>
<protein>
    <submittedName>
        <fullName evidence="4">Uncharacterized protein</fullName>
    </submittedName>
</protein>
<dbReference type="AlphaFoldDB" id="A0A9N9MSD1"/>
<dbReference type="Proteomes" id="UP001152799">
    <property type="component" value="Chromosome 5"/>
</dbReference>
<evidence type="ECO:0000256" key="3">
    <source>
        <dbReference type="SAM" id="Coils"/>
    </source>
</evidence>
<feature type="coiled-coil region" evidence="3">
    <location>
        <begin position="447"/>
        <end position="474"/>
    </location>
</feature>
<evidence type="ECO:0000256" key="2">
    <source>
        <dbReference type="ARBA" id="ARBA00023043"/>
    </source>
</evidence>
<dbReference type="SMART" id="SM00248">
    <property type="entry name" value="ANK"/>
    <property type="match status" value="4"/>
</dbReference>
<keyword evidence="1" id="KW-0677">Repeat</keyword>
<dbReference type="InterPro" id="IPR036770">
    <property type="entry name" value="Ankyrin_rpt-contain_sf"/>
</dbReference>
<dbReference type="Gene3D" id="1.25.40.20">
    <property type="entry name" value="Ankyrin repeat-containing domain"/>
    <property type="match status" value="1"/>
</dbReference>
<keyword evidence="2" id="KW-0040">ANK repeat</keyword>
<proteinExistence type="predicted"/>
<dbReference type="PANTHER" id="PTHR24126:SF14">
    <property type="entry name" value="ANK_REP_REGION DOMAIN-CONTAINING PROTEIN"/>
    <property type="match status" value="1"/>
</dbReference>
<gene>
    <name evidence="4" type="ORF">CEUTPL_LOCUS9396</name>
</gene>
<dbReference type="Pfam" id="PF12796">
    <property type="entry name" value="Ank_2"/>
    <property type="match status" value="1"/>
</dbReference>
<sequence>MKKFLDGRTKPVKYILTSDNKLQQLTSLADFTMESKEIPMLGMRSELLCKASKELLNAASDGDLDLVKKIVQDGNGSMFPTDCLGTSPLHLAAQYNHIQICQYLLQCGFVKDLKNKLDKTPLHLAAFVGNYKIVEIFIGVGANVNCQDMLHMTPLHWAVQYRHTEIVELLLKSGASTEFKNKFGLTPHDIAVQINKREIIELLQAHLLVIQLDTENQNLQKVIENEDHETDQIEVIDANNDCQIDNQQNINNEPMIVNLCDTADEYSQDIQNKDPVIIDLDNENDEKLPVITGKSNKFTNLKIVNGVIQPSEEESDNRLSAIQLLQEHGITMLQNDNEENNILSAAMESGHSFVLTEVGKQVFKTVKQKQEHAPIDRTNKIITVTPEQFLALSNGNLRKKNTQPRQLNFNRQPGILRKTRVTPFSNMIKNQKPIKPKTEVQILHEKLNKAYQTIAEYKMKLKSKQEEVDRYKLQLKLFATYSPGESDIL</sequence>
<dbReference type="InterPro" id="IPR002110">
    <property type="entry name" value="Ankyrin_rpt"/>
</dbReference>
<keyword evidence="3" id="KW-0175">Coiled coil</keyword>
<reference evidence="4" key="1">
    <citation type="submission" date="2022-01" db="EMBL/GenBank/DDBJ databases">
        <authorList>
            <person name="King R."/>
        </authorList>
    </citation>
    <scope>NUCLEOTIDE SEQUENCE</scope>
</reference>
<keyword evidence="5" id="KW-1185">Reference proteome</keyword>
<evidence type="ECO:0000256" key="1">
    <source>
        <dbReference type="ARBA" id="ARBA00022737"/>
    </source>
</evidence>
<dbReference type="EMBL" id="OU892281">
    <property type="protein sequence ID" value="CAG9768875.1"/>
    <property type="molecule type" value="Genomic_DNA"/>
</dbReference>
<dbReference type="SUPFAM" id="SSF48403">
    <property type="entry name" value="Ankyrin repeat"/>
    <property type="match status" value="1"/>
</dbReference>
<evidence type="ECO:0000313" key="5">
    <source>
        <dbReference type="Proteomes" id="UP001152799"/>
    </source>
</evidence>